<dbReference type="AlphaFoldDB" id="A0A087THZ9"/>
<dbReference type="GO" id="GO:0003887">
    <property type="term" value="F:DNA-directed DNA polymerase activity"/>
    <property type="evidence" value="ECO:0007669"/>
    <property type="project" value="TreeGrafter"/>
</dbReference>
<accession>A0A087THZ9</accession>
<reference evidence="2 3" key="1">
    <citation type="submission" date="2013-11" db="EMBL/GenBank/DDBJ databases">
        <title>Genome sequencing of Stegodyphus mimosarum.</title>
        <authorList>
            <person name="Bechsgaard J."/>
        </authorList>
    </citation>
    <scope>NUCLEOTIDE SEQUENCE [LARGE SCALE GENOMIC DNA]</scope>
</reference>
<sequence length="180" mass="20884">MLSNSYVNGKEMALRKIIPANYNILRFSHKNCHLNKSNEGQHSRVNAINIQMLSYDLHRQIFGTKPEVKPDVKTLSKVISHLSQHNLWEAETSTLPDVNFKIPDLYKSDIEEHFKYIANQLLCDYKNLLFKLLNSKLPPLPQRWNLYAGWMQYDNSGEATPVDFPEESALVFDVEVCMQD</sequence>
<evidence type="ECO:0000313" key="3">
    <source>
        <dbReference type="Proteomes" id="UP000054359"/>
    </source>
</evidence>
<dbReference type="GO" id="GO:0008408">
    <property type="term" value="F:3'-5' exonuclease activity"/>
    <property type="evidence" value="ECO:0007669"/>
    <property type="project" value="TreeGrafter"/>
</dbReference>
<dbReference type="GO" id="GO:0003677">
    <property type="term" value="F:DNA binding"/>
    <property type="evidence" value="ECO:0007669"/>
    <property type="project" value="InterPro"/>
</dbReference>
<dbReference type="GO" id="GO:0006264">
    <property type="term" value="P:mitochondrial DNA replication"/>
    <property type="evidence" value="ECO:0007669"/>
    <property type="project" value="TreeGrafter"/>
</dbReference>
<dbReference type="Gene3D" id="3.30.420.390">
    <property type="match status" value="1"/>
</dbReference>
<dbReference type="STRING" id="407821.A0A087THZ9"/>
<dbReference type="Pfam" id="PF18136">
    <property type="entry name" value="DNApol_Exo"/>
    <property type="match status" value="1"/>
</dbReference>
<proteinExistence type="predicted"/>
<feature type="non-terminal residue" evidence="2">
    <location>
        <position position="180"/>
    </location>
</feature>
<organism evidence="2 3">
    <name type="scientific">Stegodyphus mimosarum</name>
    <name type="common">African social velvet spider</name>
    <dbReference type="NCBI Taxonomy" id="407821"/>
    <lineage>
        <taxon>Eukaryota</taxon>
        <taxon>Metazoa</taxon>
        <taxon>Ecdysozoa</taxon>
        <taxon>Arthropoda</taxon>
        <taxon>Chelicerata</taxon>
        <taxon>Arachnida</taxon>
        <taxon>Araneae</taxon>
        <taxon>Araneomorphae</taxon>
        <taxon>Entelegynae</taxon>
        <taxon>Eresoidea</taxon>
        <taxon>Eresidae</taxon>
        <taxon>Stegodyphus</taxon>
    </lineage>
</organism>
<dbReference type="InterPro" id="IPR041336">
    <property type="entry name" value="DNApol_Exo"/>
</dbReference>
<gene>
    <name evidence="2" type="ORF">X975_22381</name>
</gene>
<name>A0A087THZ9_STEMI</name>
<evidence type="ECO:0000313" key="2">
    <source>
        <dbReference type="EMBL" id="KFM64738.1"/>
    </source>
</evidence>
<dbReference type="InterPro" id="IPR002297">
    <property type="entry name" value="DNA-dir_DNA_pol_A_mt"/>
</dbReference>
<dbReference type="PANTHER" id="PTHR10267:SF0">
    <property type="entry name" value="DNA POLYMERASE SUBUNIT GAMMA-1"/>
    <property type="match status" value="1"/>
</dbReference>
<dbReference type="EMBL" id="KK115310">
    <property type="protein sequence ID" value="KFM64738.1"/>
    <property type="molecule type" value="Genomic_DNA"/>
</dbReference>
<dbReference type="GO" id="GO:0005760">
    <property type="term" value="C:gamma DNA polymerase complex"/>
    <property type="evidence" value="ECO:0007669"/>
    <property type="project" value="InterPro"/>
</dbReference>
<keyword evidence="3" id="KW-1185">Reference proteome</keyword>
<dbReference type="OMA" id="GETQCAP"/>
<evidence type="ECO:0000259" key="1">
    <source>
        <dbReference type="Pfam" id="PF18136"/>
    </source>
</evidence>
<protein>
    <submittedName>
        <fullName evidence="2">DNA polymerase subunit gamma-1</fullName>
    </submittedName>
</protein>
<dbReference type="Proteomes" id="UP000054359">
    <property type="component" value="Unassembled WGS sequence"/>
</dbReference>
<dbReference type="PANTHER" id="PTHR10267">
    <property type="entry name" value="DNA POLYMERASE SUBUNIT GAMMA-1"/>
    <property type="match status" value="1"/>
</dbReference>
<feature type="domain" description="DNA mitochondrial polymerase exonuclease" evidence="1">
    <location>
        <begin position="96"/>
        <end position="179"/>
    </location>
</feature>
<dbReference type="OrthoDB" id="6432742at2759"/>